<dbReference type="AlphaFoldDB" id="A0A6N7QYR2"/>
<gene>
    <name evidence="3" type="ORF">GH885_01645</name>
</gene>
<evidence type="ECO:0000313" key="4">
    <source>
        <dbReference type="Proteomes" id="UP000435187"/>
    </source>
</evidence>
<protein>
    <submittedName>
        <fullName evidence="3">HAD-IA family hydrolase</fullName>
    </submittedName>
</protein>
<accession>A0A6N7QYR2</accession>
<organism evidence="3 4">
    <name type="scientific">Gracilibacillus thailandensis</name>
    <dbReference type="NCBI Taxonomy" id="563735"/>
    <lineage>
        <taxon>Bacteria</taxon>
        <taxon>Bacillati</taxon>
        <taxon>Bacillota</taxon>
        <taxon>Bacilli</taxon>
        <taxon>Bacillales</taxon>
        <taxon>Bacillaceae</taxon>
        <taxon>Gracilibacillus</taxon>
    </lineage>
</organism>
<dbReference type="Gene3D" id="3.40.50.1000">
    <property type="entry name" value="HAD superfamily/HAD-like"/>
    <property type="match status" value="1"/>
</dbReference>
<keyword evidence="1 3" id="KW-0378">Hydrolase</keyword>
<keyword evidence="4" id="KW-1185">Reference proteome</keyword>
<dbReference type="RefSeq" id="WP_153833931.1">
    <property type="nucleotide sequence ID" value="NZ_JBHUMW010000072.1"/>
</dbReference>
<evidence type="ECO:0000256" key="2">
    <source>
        <dbReference type="ARBA" id="ARBA00022842"/>
    </source>
</evidence>
<dbReference type="SFLD" id="SFLDS00003">
    <property type="entry name" value="Haloacid_Dehalogenase"/>
    <property type="match status" value="1"/>
</dbReference>
<dbReference type="Pfam" id="PF13419">
    <property type="entry name" value="HAD_2"/>
    <property type="match status" value="1"/>
</dbReference>
<reference evidence="3 4" key="1">
    <citation type="submission" date="2019-10" db="EMBL/GenBank/DDBJ databases">
        <title>Gracilibacillus salitolerans sp. nov., a moderate halophile isolated from a saline soil in northwest China.</title>
        <authorList>
            <person name="Gan L."/>
        </authorList>
    </citation>
    <scope>NUCLEOTIDE SEQUENCE [LARGE SCALE GENOMIC DNA]</scope>
    <source>
        <strain evidence="3 4">TP2-8</strain>
    </source>
</reference>
<proteinExistence type="predicted"/>
<dbReference type="InterPro" id="IPR036412">
    <property type="entry name" value="HAD-like_sf"/>
</dbReference>
<name>A0A6N7QYR2_9BACI</name>
<dbReference type="EMBL" id="WJEE01000002">
    <property type="protein sequence ID" value="MRI65049.1"/>
    <property type="molecule type" value="Genomic_DNA"/>
</dbReference>
<dbReference type="InterPro" id="IPR050155">
    <property type="entry name" value="HAD-like_hydrolase_sf"/>
</dbReference>
<dbReference type="InterPro" id="IPR041492">
    <property type="entry name" value="HAD_2"/>
</dbReference>
<dbReference type="InterPro" id="IPR023198">
    <property type="entry name" value="PGP-like_dom2"/>
</dbReference>
<evidence type="ECO:0000313" key="3">
    <source>
        <dbReference type="EMBL" id="MRI65049.1"/>
    </source>
</evidence>
<dbReference type="PANTHER" id="PTHR43434:SF13">
    <property type="entry name" value="PHOSPHOGLYCOLATE PHOSPHATASE"/>
    <property type="match status" value="1"/>
</dbReference>
<dbReference type="PANTHER" id="PTHR43434">
    <property type="entry name" value="PHOSPHOGLYCOLATE PHOSPHATASE"/>
    <property type="match status" value="1"/>
</dbReference>
<dbReference type="SUPFAM" id="SSF56784">
    <property type="entry name" value="HAD-like"/>
    <property type="match status" value="1"/>
</dbReference>
<dbReference type="GO" id="GO:0008967">
    <property type="term" value="F:phosphoglycolate phosphatase activity"/>
    <property type="evidence" value="ECO:0007669"/>
    <property type="project" value="TreeGrafter"/>
</dbReference>
<dbReference type="SFLD" id="SFLDG01129">
    <property type="entry name" value="C1.5:_HAD__Beta-PGM__Phosphata"/>
    <property type="match status" value="1"/>
</dbReference>
<dbReference type="Gene3D" id="1.10.150.240">
    <property type="entry name" value="Putative phosphatase, domain 2"/>
    <property type="match status" value="1"/>
</dbReference>
<dbReference type="GO" id="GO:0006281">
    <property type="term" value="P:DNA repair"/>
    <property type="evidence" value="ECO:0007669"/>
    <property type="project" value="TreeGrafter"/>
</dbReference>
<keyword evidence="2" id="KW-0460">Magnesium</keyword>
<dbReference type="Proteomes" id="UP000435187">
    <property type="component" value="Unassembled WGS sequence"/>
</dbReference>
<dbReference type="InterPro" id="IPR023214">
    <property type="entry name" value="HAD_sf"/>
</dbReference>
<dbReference type="NCBIfam" id="TIGR01549">
    <property type="entry name" value="HAD-SF-IA-v1"/>
    <property type="match status" value="1"/>
</dbReference>
<dbReference type="GO" id="GO:0005829">
    <property type="term" value="C:cytosol"/>
    <property type="evidence" value="ECO:0007669"/>
    <property type="project" value="TreeGrafter"/>
</dbReference>
<evidence type="ECO:0000256" key="1">
    <source>
        <dbReference type="ARBA" id="ARBA00022801"/>
    </source>
</evidence>
<comment type="caution">
    <text evidence="3">The sequence shown here is derived from an EMBL/GenBank/DDBJ whole genome shotgun (WGS) entry which is preliminary data.</text>
</comment>
<sequence length="206" mass="24109">MVKYVIFDFDGTLADSRTALLKSWNIIAKQYYFREINLNEMEKMKKLSIKERGRYLQFPMFKMPIVMPKFYQLYRESINEVKLYDGIAEMLAELERKGYKTIIISSNSKENIMTFLKSNKLTSIANVICSSSIFGKNKLIHRFLRGNNLKPSEVIYVGDEKRDILACKKTGVKIIWVSWGYDSFEVVKKMKPDFRVNTPAEILKVI</sequence>
<dbReference type="InterPro" id="IPR006439">
    <property type="entry name" value="HAD-SF_hydro_IA"/>
</dbReference>